<evidence type="ECO:0000313" key="1">
    <source>
        <dbReference type="EMBL" id="OWV34531.1"/>
    </source>
</evidence>
<reference evidence="2" key="1">
    <citation type="submission" date="2017-05" db="EMBL/GenBank/DDBJ databases">
        <authorList>
            <person name="Lin X."/>
        </authorList>
    </citation>
    <scope>NUCLEOTIDE SEQUENCE [LARGE SCALE GENOMIC DNA]</scope>
    <source>
        <strain evidence="2">JLT2012</strain>
    </source>
</reference>
<evidence type="ECO:0000313" key="2">
    <source>
        <dbReference type="Proteomes" id="UP000198462"/>
    </source>
</evidence>
<keyword evidence="2" id="KW-1185">Reference proteome</keyword>
<organism evidence="1 2">
    <name type="scientific">Pacificimonas flava</name>
    <dbReference type="NCBI Taxonomy" id="1234595"/>
    <lineage>
        <taxon>Bacteria</taxon>
        <taxon>Pseudomonadati</taxon>
        <taxon>Pseudomonadota</taxon>
        <taxon>Alphaproteobacteria</taxon>
        <taxon>Sphingomonadales</taxon>
        <taxon>Sphingosinicellaceae</taxon>
        <taxon>Pacificimonas</taxon>
    </lineage>
</organism>
<name>A0A219B8C3_9SPHN</name>
<proteinExistence type="predicted"/>
<dbReference type="AlphaFoldDB" id="A0A219B8C3"/>
<comment type="caution">
    <text evidence="1">The sequence shown here is derived from an EMBL/GenBank/DDBJ whole genome shotgun (WGS) entry which is preliminary data.</text>
</comment>
<accession>A0A219B8C3</accession>
<dbReference type="Proteomes" id="UP000198462">
    <property type="component" value="Unassembled WGS sequence"/>
</dbReference>
<protein>
    <submittedName>
        <fullName evidence="1">Uncharacterized protein</fullName>
    </submittedName>
</protein>
<dbReference type="EMBL" id="NFZT01000001">
    <property type="protein sequence ID" value="OWV34531.1"/>
    <property type="molecule type" value="Genomic_DNA"/>
</dbReference>
<gene>
    <name evidence="1" type="ORF">B5C34_14400</name>
</gene>
<sequence>MLAVAGMFVSACSSGDAAERGPGSIDVGDAGGSYIFTFTPTAPGDEDSGGMSVSVSVDPTKMGPASGDLVWTVDLSVRDAAVSGCVAEEEDGEVLNDVTCTSEDGRILIEARSNDQAALLFDFGRETPQGYEGEAFMQAAMLPGGGMQIGTATLERMETGEMEAAE</sequence>